<sequence>MALITCPTCDSEDIRGVARPDGQRLIACESCGHEWLRGEVRRSSARPALRTVDTLRESLPTAEQVRPEVLERLARLTTEFVRPEPDPDIEGYRSRYQALFSREQLSTASPEALHHFANSATVAGAGNMTGFNRSWAALGPDRAAHQLRTTIGYLLHGPESLRLEDRITELVNGRKGLGFTGFKEALLTKVLCVVEPDRFLPVLKYSAASGGKREIAAGVFDLELPEADKVAYTIGRLVVWGNDLLQSLVSEQFDDLQQGAAFLLWANKQKTDVPA</sequence>
<comment type="caution">
    <text evidence="1">The sequence shown here is derived from an EMBL/GenBank/DDBJ whole genome shotgun (WGS) entry which is preliminary data.</text>
</comment>
<reference evidence="1 2" key="1">
    <citation type="submission" date="2020-02" db="EMBL/GenBank/DDBJ databases">
        <title>The whole genome sequence of CPCC 205119.</title>
        <authorList>
            <person name="Jiang Z."/>
        </authorList>
    </citation>
    <scope>NUCLEOTIDE SEQUENCE [LARGE SCALE GENOMIC DNA]</scope>
    <source>
        <strain evidence="1 2">CPCC 205119</strain>
    </source>
</reference>
<proteinExistence type="predicted"/>
<protein>
    <submittedName>
        <fullName evidence="1">Uncharacterized protein</fullName>
    </submittedName>
</protein>
<dbReference type="Proteomes" id="UP000470470">
    <property type="component" value="Unassembled WGS sequence"/>
</dbReference>
<organism evidence="1 2">
    <name type="scientific">Goekera deserti</name>
    <dbReference type="NCBI Taxonomy" id="2497753"/>
    <lineage>
        <taxon>Bacteria</taxon>
        <taxon>Bacillati</taxon>
        <taxon>Actinomycetota</taxon>
        <taxon>Actinomycetes</taxon>
        <taxon>Geodermatophilales</taxon>
        <taxon>Geodermatophilaceae</taxon>
        <taxon>Goekera</taxon>
    </lineage>
</organism>
<name>A0A7K3WHY9_9ACTN</name>
<gene>
    <name evidence="1" type="ORF">G1H19_16095</name>
</gene>
<keyword evidence="2" id="KW-1185">Reference proteome</keyword>
<dbReference type="AlphaFoldDB" id="A0A7K3WHY9"/>
<evidence type="ECO:0000313" key="1">
    <source>
        <dbReference type="EMBL" id="NEL55509.1"/>
    </source>
</evidence>
<dbReference type="RefSeq" id="WP_152727415.1">
    <property type="nucleotide sequence ID" value="NZ_JAABOZ010000001.1"/>
</dbReference>
<accession>A0A7K3WHY9</accession>
<evidence type="ECO:0000313" key="2">
    <source>
        <dbReference type="Proteomes" id="UP000470470"/>
    </source>
</evidence>
<dbReference type="EMBL" id="JAAGWK010000023">
    <property type="protein sequence ID" value="NEL55509.1"/>
    <property type="molecule type" value="Genomic_DNA"/>
</dbReference>